<dbReference type="NCBIfam" id="TIGR04057">
    <property type="entry name" value="SusC_RagA_signa"/>
    <property type="match status" value="1"/>
</dbReference>
<dbReference type="InterPro" id="IPR012910">
    <property type="entry name" value="Plug_dom"/>
</dbReference>
<evidence type="ECO:0000256" key="7">
    <source>
        <dbReference type="PROSITE-ProRule" id="PRU01360"/>
    </source>
</evidence>
<evidence type="ECO:0000313" key="12">
    <source>
        <dbReference type="EMBL" id="RAJ08709.1"/>
    </source>
</evidence>
<evidence type="ECO:0000256" key="5">
    <source>
        <dbReference type="ARBA" id="ARBA00023136"/>
    </source>
</evidence>
<dbReference type="Pfam" id="PF07715">
    <property type="entry name" value="Plug"/>
    <property type="match status" value="1"/>
</dbReference>
<dbReference type="InterPro" id="IPR039426">
    <property type="entry name" value="TonB-dep_rcpt-like"/>
</dbReference>
<evidence type="ECO:0000256" key="4">
    <source>
        <dbReference type="ARBA" id="ARBA00022692"/>
    </source>
</evidence>
<dbReference type="SUPFAM" id="SSF56935">
    <property type="entry name" value="Porins"/>
    <property type="match status" value="1"/>
</dbReference>
<dbReference type="Gene3D" id="2.170.130.10">
    <property type="entry name" value="TonB-dependent receptor, plug domain"/>
    <property type="match status" value="1"/>
</dbReference>
<evidence type="ECO:0000256" key="3">
    <source>
        <dbReference type="ARBA" id="ARBA00022452"/>
    </source>
</evidence>
<proteinExistence type="inferred from homology"/>
<keyword evidence="9" id="KW-0732">Signal</keyword>
<keyword evidence="6 7" id="KW-0998">Cell outer membrane</keyword>
<dbReference type="GO" id="GO:0009279">
    <property type="term" value="C:cell outer membrane"/>
    <property type="evidence" value="ECO:0007669"/>
    <property type="project" value="UniProtKB-SubCell"/>
</dbReference>
<keyword evidence="3 7" id="KW-1134">Transmembrane beta strand</keyword>
<evidence type="ECO:0000256" key="9">
    <source>
        <dbReference type="SAM" id="SignalP"/>
    </source>
</evidence>
<evidence type="ECO:0000256" key="8">
    <source>
        <dbReference type="SAM" id="Phobius"/>
    </source>
</evidence>
<protein>
    <submittedName>
        <fullName evidence="12">TonB-linked SusC/RagA family outer membrane protein</fullName>
    </submittedName>
</protein>
<evidence type="ECO:0000256" key="1">
    <source>
        <dbReference type="ARBA" id="ARBA00004571"/>
    </source>
</evidence>
<evidence type="ECO:0000259" key="10">
    <source>
        <dbReference type="Pfam" id="PF07660"/>
    </source>
</evidence>
<keyword evidence="2 7" id="KW-0813">Transport</keyword>
<comment type="caution">
    <text evidence="12">The sequence shown here is derived from an EMBL/GenBank/DDBJ whole genome shotgun (WGS) entry which is preliminary data.</text>
</comment>
<comment type="subcellular location">
    <subcellularLocation>
        <location evidence="1 7">Cell outer membrane</location>
        <topology evidence="1 7">Multi-pass membrane protein</topology>
    </subcellularLocation>
</comment>
<dbReference type="InterPro" id="IPR023997">
    <property type="entry name" value="TonB-dep_OMP_SusC/RagA_CS"/>
</dbReference>
<organism evidence="12 13">
    <name type="scientific">Chitinophaga skermanii</name>
    <dbReference type="NCBI Taxonomy" id="331697"/>
    <lineage>
        <taxon>Bacteria</taxon>
        <taxon>Pseudomonadati</taxon>
        <taxon>Bacteroidota</taxon>
        <taxon>Chitinophagia</taxon>
        <taxon>Chitinophagales</taxon>
        <taxon>Chitinophagaceae</taxon>
        <taxon>Chitinophaga</taxon>
    </lineage>
</organism>
<feature type="domain" description="TonB-dependent receptor plug" evidence="11">
    <location>
        <begin position="262"/>
        <end position="363"/>
    </location>
</feature>
<keyword evidence="4 7" id="KW-0812">Transmembrane</keyword>
<reference evidence="12 13" key="1">
    <citation type="submission" date="2018-06" db="EMBL/GenBank/DDBJ databases">
        <title>Genomic Encyclopedia of Archaeal and Bacterial Type Strains, Phase II (KMG-II): from individual species to whole genera.</title>
        <authorList>
            <person name="Goeker M."/>
        </authorList>
    </citation>
    <scope>NUCLEOTIDE SEQUENCE [LARGE SCALE GENOMIC DNA]</scope>
    <source>
        <strain evidence="12 13">DSM 23857</strain>
    </source>
</reference>
<sequence>MFFYTFSNRARYALCQTASTSAGAARNRVTTKIMRVVRLYAFFMLAFCLHITANGISQTVNYSAEKVPLSKIFPVIKQQTGYVVLYNPDQLTSLAPVSIAAHKMPLQAFLSEILKGQPLGFTIEGKTIFIKKTVTAANIPLPTMEQQVVPVVSGNITGDDGRAVPGVAIRVKGETVGTTTDERGYFILKNVAPNAELEISSLGFRPVLVSVADCCKRSSAVKGVMPVMKEDGSLHVYIKLELSVRALEEISIMNTGFQNVSKERSTAAATKLSNEQINQHINANLSGAIEGKVAGFSLFQGKPMIRGISTYSLGIGTQPLLVIDGLITEGSLDQINPYDIESITVLKDAAAASIYGARAANGVIVLTTKQGKRGETTLSANVDYFVTEKPNYDAMNYASTGDMIDYETDVYKYQRSKYATDADFFKYYGSLGAGPIRYYSPLYALYRNQAEGKLSADQVANTLDQWRNINYIDQYKKYVNQNNVRKRYNLALSTATDKNNTYLSLNYDTEQGDVINNTSNNFTLYMKSTYNVKKWLSVTVGTNTAYNRSVSTDNSYEDFSKFELYTPIVDASGKRVYRDYVNLSDGFSSSGAMNSVVAEALKANGNFKPITFNVLDELNYGKTKTDVLRLRAFTDMQVKLLPGLRYNMKFQYEMGSNRTETYNEEASYKMRYLYNGMSSYSSATNKYTRYVPAGDRFYQSESRANNYTFRHQLDYDNTFRINGKTHDITAIGGFEMRESKAPRSITSLRYGYNPVTLTSVVTDWATLNESGIDSYLYGNTTLGYTPSKTQTESLHRYVSSYANFGYTYEGKYNLTGSIRMDQADLFGVDPKYRYRPLWSLGAGWNVTSEPFMQAFPMVDFLKVRATYGVNGNVDQSSSPFITAKIKSDNLFTDLQYIDLTRLPNPKLRWEKTATANLGVDVTLYDGRIRGTIDYYRKYSTDLIVQTDLDPTVGSTKISLNNGEMSNKGIEVNLSGEYIRKKDLRVGSTIVFAYNKNRIEKVNSLTTSAYNIISSPTFYFFDNTPYNALYAYQYGGMTNGYPYVLDENGEPNITFDKDGNPTSMKQVNNPSAIRLMGTMIPKISGSFQQSIYYKGFQLNALFAFYAGHKMRKDVMDLSGVTQNTKEITNRWKDGATADAPRLEIDYPSSFLSSVSSVSSYYRYSDINILDASSVRLRNVSLSYTVNNNVLKFLHAKQLRLTAQANNLWLWTANKEGLDPEAASLNSVTRSLPIPRSFLVGAALSF</sequence>
<keyword evidence="5 7" id="KW-0472">Membrane</keyword>
<dbReference type="AlphaFoldDB" id="A0A327QVU1"/>
<dbReference type="OrthoDB" id="9768177at2"/>
<dbReference type="InterPro" id="IPR011662">
    <property type="entry name" value="Secretin/TonB_short_N"/>
</dbReference>
<evidence type="ECO:0000256" key="2">
    <source>
        <dbReference type="ARBA" id="ARBA00022448"/>
    </source>
</evidence>
<feature type="domain" description="Secretin/TonB short N-terminal" evidence="10">
    <location>
        <begin position="82"/>
        <end position="132"/>
    </location>
</feature>
<dbReference type="InterPro" id="IPR037066">
    <property type="entry name" value="Plug_dom_sf"/>
</dbReference>
<feature type="transmembrane region" description="Helical" evidence="8">
    <location>
        <begin position="36"/>
        <end position="53"/>
    </location>
</feature>
<dbReference type="SUPFAM" id="SSF49464">
    <property type="entry name" value="Carboxypeptidase regulatory domain-like"/>
    <property type="match status" value="1"/>
</dbReference>
<dbReference type="Proteomes" id="UP000249547">
    <property type="component" value="Unassembled WGS sequence"/>
</dbReference>
<evidence type="ECO:0000256" key="6">
    <source>
        <dbReference type="ARBA" id="ARBA00023237"/>
    </source>
</evidence>
<keyword evidence="8" id="KW-1133">Transmembrane helix</keyword>
<dbReference type="PROSITE" id="PS52016">
    <property type="entry name" value="TONB_DEPENDENT_REC_3"/>
    <property type="match status" value="1"/>
</dbReference>
<dbReference type="InterPro" id="IPR023996">
    <property type="entry name" value="TonB-dep_OMP_SusC/RagA"/>
</dbReference>
<dbReference type="Gene3D" id="2.60.40.1120">
    <property type="entry name" value="Carboxypeptidase-like, regulatory domain"/>
    <property type="match status" value="1"/>
</dbReference>
<dbReference type="EMBL" id="QLLL01000002">
    <property type="protein sequence ID" value="RAJ08709.1"/>
    <property type="molecule type" value="Genomic_DNA"/>
</dbReference>
<comment type="similarity">
    <text evidence="7">Belongs to the TonB-dependent receptor family.</text>
</comment>
<keyword evidence="13" id="KW-1185">Reference proteome</keyword>
<evidence type="ECO:0000259" key="11">
    <source>
        <dbReference type="Pfam" id="PF07715"/>
    </source>
</evidence>
<feature type="chain" id="PRO_5016234696" evidence="9">
    <location>
        <begin position="25"/>
        <end position="1244"/>
    </location>
</feature>
<accession>A0A327QVU1</accession>
<dbReference type="Pfam" id="PF13715">
    <property type="entry name" value="CarbopepD_reg_2"/>
    <property type="match status" value="1"/>
</dbReference>
<feature type="signal peptide" evidence="9">
    <location>
        <begin position="1"/>
        <end position="24"/>
    </location>
</feature>
<dbReference type="Pfam" id="PF07660">
    <property type="entry name" value="STN"/>
    <property type="match status" value="1"/>
</dbReference>
<dbReference type="InterPro" id="IPR036942">
    <property type="entry name" value="Beta-barrel_TonB_sf"/>
</dbReference>
<name>A0A327QVU1_9BACT</name>
<dbReference type="NCBIfam" id="TIGR04056">
    <property type="entry name" value="OMP_RagA_SusC"/>
    <property type="match status" value="1"/>
</dbReference>
<gene>
    <name evidence="12" type="ORF">LX64_01363</name>
</gene>
<evidence type="ECO:0000313" key="13">
    <source>
        <dbReference type="Proteomes" id="UP000249547"/>
    </source>
</evidence>
<dbReference type="RefSeq" id="WP_111596824.1">
    <property type="nucleotide sequence ID" value="NZ_QLLL01000002.1"/>
</dbReference>
<dbReference type="Gene3D" id="2.40.170.20">
    <property type="entry name" value="TonB-dependent receptor, beta-barrel domain"/>
    <property type="match status" value="1"/>
</dbReference>
<dbReference type="InterPro" id="IPR008969">
    <property type="entry name" value="CarboxyPept-like_regulatory"/>
</dbReference>